<dbReference type="AlphaFoldDB" id="A0A5P2CZH8"/>
<feature type="region of interest" description="Disordered" evidence="1">
    <location>
        <begin position="208"/>
        <end position="232"/>
    </location>
</feature>
<dbReference type="OrthoDB" id="3245799at2"/>
<gene>
    <name evidence="2" type="ORF">DEJ50_04245</name>
</gene>
<protein>
    <submittedName>
        <fullName evidence="2">Uncharacterized protein</fullName>
    </submittedName>
</protein>
<reference evidence="2 3" key="1">
    <citation type="submission" date="2018-05" db="EMBL/GenBank/DDBJ databases">
        <title>Streptomyces venezuelae.</title>
        <authorList>
            <person name="Kim W."/>
            <person name="Lee N."/>
            <person name="Cho B.-K."/>
        </authorList>
    </citation>
    <scope>NUCLEOTIDE SEQUENCE [LARGE SCALE GENOMIC DNA]</scope>
    <source>
        <strain evidence="2 3">ATCC 21782</strain>
    </source>
</reference>
<sequence>MDGVGALDSLGAVAEEAAELLGSTGSGSVVAYEGMLEALVRWCGRDRAGLGAALQPVLERYDHFRPRSNAGRRLLDVMRSAAGPVGPVLPGPAAGDGRGRWLETCQHEAVELVLGTRTGELAVRLRHGDVPPMLLATAGRESGALDAYELVMRLTEYEQAGARPGPADLGQALLRCGGGPADPEVVRAAEELTLPEGPRVAAWLRAGGLPQPGWSREQEPGAPEPPSRRRGARVGRRVLVGTGALDGRGEFPRTFWPLFRPFEPLIGCNHLLLDHRERHAAAALPWHPEIVAARLLTEVAAGTDQGGADGPEFLPALAGAAGPPGPAVHLALAYGLASAHAADREAAVRALLDLAAGGRLDGELLGREIAALVLLGTAGLPVVTASLAAAAGPPGAPPGTPGGVVAAGAVAVWPVLAAALEPLLAALRTGTLRRAHPALLELAADCAQRCAARGPIAEVTALAQRPGSAQSVRAARRLRDLLAGA</sequence>
<dbReference type="Proteomes" id="UP000325211">
    <property type="component" value="Chromosome"/>
</dbReference>
<evidence type="ECO:0000313" key="3">
    <source>
        <dbReference type="Proteomes" id="UP000325211"/>
    </source>
</evidence>
<name>A0A5P2CZH8_STRVZ</name>
<organism evidence="2 3">
    <name type="scientific">Streptomyces venezuelae</name>
    <dbReference type="NCBI Taxonomy" id="54571"/>
    <lineage>
        <taxon>Bacteria</taxon>
        <taxon>Bacillati</taxon>
        <taxon>Actinomycetota</taxon>
        <taxon>Actinomycetes</taxon>
        <taxon>Kitasatosporales</taxon>
        <taxon>Streptomycetaceae</taxon>
        <taxon>Streptomyces</taxon>
    </lineage>
</organism>
<accession>A0A5P2CZH8</accession>
<evidence type="ECO:0000313" key="2">
    <source>
        <dbReference type="EMBL" id="QES47168.1"/>
    </source>
</evidence>
<dbReference type="EMBL" id="CP029190">
    <property type="protein sequence ID" value="QES47168.1"/>
    <property type="molecule type" value="Genomic_DNA"/>
</dbReference>
<dbReference type="RefSeq" id="WP_150206100.1">
    <property type="nucleotide sequence ID" value="NZ_CP029190.1"/>
</dbReference>
<proteinExistence type="predicted"/>
<evidence type="ECO:0000256" key="1">
    <source>
        <dbReference type="SAM" id="MobiDB-lite"/>
    </source>
</evidence>